<keyword evidence="2" id="KW-1185">Reference proteome</keyword>
<accession>A0A166C6Y1</accession>
<comment type="caution">
    <text evidence="1">The sequence shown here is derived from an EMBL/GenBank/DDBJ whole genome shotgun (WGS) entry which is preliminary data.</text>
</comment>
<evidence type="ECO:0000313" key="2">
    <source>
        <dbReference type="Proteomes" id="UP000077428"/>
    </source>
</evidence>
<evidence type="ECO:0000313" key="1">
    <source>
        <dbReference type="EMBL" id="KZX14194.1"/>
    </source>
</evidence>
<name>A0A166C6Y1_METOA</name>
<organism evidence="1 2">
    <name type="scientific">Methanobrevibacter oralis</name>
    <dbReference type="NCBI Taxonomy" id="66851"/>
    <lineage>
        <taxon>Archaea</taxon>
        <taxon>Methanobacteriati</taxon>
        <taxon>Methanobacteriota</taxon>
        <taxon>Methanomada group</taxon>
        <taxon>Methanobacteria</taxon>
        <taxon>Methanobacteriales</taxon>
        <taxon>Methanobacteriaceae</taxon>
        <taxon>Methanobrevibacter</taxon>
    </lineage>
</organism>
<reference evidence="2" key="1">
    <citation type="journal article" date="2016" name="Genome Announc.">
        <title>Draft Genome Sequences of Methanobrevibacter curvatus DSM11111, Methanobrevibacter cuticularis DSM11139, Methanobrevibacter filiformis DSM11501, and Methanobrevibacter oralis DSM7256.</title>
        <authorList>
            <person name="Poehlein A."/>
            <person name="Seedorf H."/>
        </authorList>
    </citation>
    <scope>NUCLEOTIDE SEQUENCE [LARGE SCALE GENOMIC DNA]</scope>
    <source>
        <strain evidence="2">DSM 7256 / JCM 30027 / ZR</strain>
    </source>
</reference>
<dbReference type="RefSeq" id="WP_063720081.1">
    <property type="nucleotide sequence ID" value="NZ_CAJVUI010000002.1"/>
</dbReference>
<dbReference type="OrthoDB" id="82360at2157"/>
<dbReference type="EMBL" id="LWMU01000022">
    <property type="protein sequence ID" value="KZX14194.1"/>
    <property type="molecule type" value="Genomic_DNA"/>
</dbReference>
<dbReference type="STRING" id="66851.MBORA_01000"/>
<evidence type="ECO:0008006" key="3">
    <source>
        <dbReference type="Google" id="ProtNLM"/>
    </source>
</evidence>
<dbReference type="Proteomes" id="UP000077428">
    <property type="component" value="Unassembled WGS sequence"/>
</dbReference>
<gene>
    <name evidence="1" type="ORF">MBORA_01000</name>
</gene>
<dbReference type="AlphaFoldDB" id="A0A166C6Y1"/>
<proteinExistence type="predicted"/>
<protein>
    <recommendedName>
        <fullName evidence="3">Double zinc ribbon</fullName>
    </recommendedName>
</protein>
<sequence>MKTCDICGTLNFNDNNYCTFCGNKIAIENICPFCNKLNSDTATHCSYCKEQIKPVAIDSFDKLFTDYNKSLIANFEIFDDDYYNILNDVFKRIEFSDIHGNTIKEKVLSLANLFAHCETKSKGYERGFSFGNVIYYDDRLDDSIQIATIIHELSHFLLFRIIEELMCEILGVKSTSVLQSFIWFFLSNGEISVMNEYCAHTVEGRFIPYGYQNYASFNSLIENIEMKDITLKKMIVIGNSFANEIILFLENYINKDLRDSIKLQYKRDLNHPKHDSIILETAECLELNIKNKLLVNDLFKKFEIASQEICKEELDFIRDGLEKH</sequence>
<dbReference type="PATRIC" id="fig|66851.6.peg.127"/>